<dbReference type="InterPro" id="IPR012912">
    <property type="entry name" value="Plasmid_pRiA4b_Orf3-like"/>
</dbReference>
<dbReference type="AlphaFoldDB" id="A0A4V5UV94"/>
<evidence type="ECO:0000259" key="1">
    <source>
        <dbReference type="Pfam" id="PF07929"/>
    </source>
</evidence>
<proteinExistence type="predicted"/>
<name>A0A4V5UV94_9BACT</name>
<organism evidence="2 3">
    <name type="scientific">Ilyomonas limi</name>
    <dbReference type="NCBI Taxonomy" id="2575867"/>
    <lineage>
        <taxon>Bacteria</taxon>
        <taxon>Pseudomonadati</taxon>
        <taxon>Bacteroidota</taxon>
        <taxon>Chitinophagia</taxon>
        <taxon>Chitinophagales</taxon>
        <taxon>Chitinophagaceae</taxon>
        <taxon>Ilyomonas</taxon>
    </lineage>
</organism>
<dbReference type="Gene3D" id="3.10.290.30">
    <property type="entry name" value="MM3350-like"/>
    <property type="match status" value="1"/>
</dbReference>
<dbReference type="Pfam" id="PF07929">
    <property type="entry name" value="PRiA4_ORF3"/>
    <property type="match status" value="1"/>
</dbReference>
<dbReference type="PANTHER" id="PTHR41878:SF1">
    <property type="entry name" value="TNPR PROTEIN"/>
    <property type="match status" value="1"/>
</dbReference>
<dbReference type="Proteomes" id="UP000305848">
    <property type="component" value="Unassembled WGS sequence"/>
</dbReference>
<reference evidence="2 3" key="1">
    <citation type="submission" date="2019-05" db="EMBL/GenBank/DDBJ databases">
        <title>Panacibacter sp. strain 17mud1-8 Genome sequencing and assembly.</title>
        <authorList>
            <person name="Chhetri G."/>
        </authorList>
    </citation>
    <scope>NUCLEOTIDE SEQUENCE [LARGE SCALE GENOMIC DNA]</scope>
    <source>
        <strain evidence="2 3">17mud1-8</strain>
    </source>
</reference>
<accession>A0A4V5UV94</accession>
<gene>
    <name evidence="2" type="ORF">FC093_23425</name>
</gene>
<dbReference type="InterPro" id="IPR024047">
    <property type="entry name" value="MM3350-like_sf"/>
</dbReference>
<protein>
    <submittedName>
        <fullName evidence="2">Plasmid pRiA4b ORF-3 family protein</fullName>
    </submittedName>
</protein>
<evidence type="ECO:0000313" key="3">
    <source>
        <dbReference type="Proteomes" id="UP000305848"/>
    </source>
</evidence>
<evidence type="ECO:0000313" key="2">
    <source>
        <dbReference type="EMBL" id="TKK64023.1"/>
    </source>
</evidence>
<dbReference type="EMBL" id="SZQL01000052">
    <property type="protein sequence ID" value="TKK64023.1"/>
    <property type="molecule type" value="Genomic_DNA"/>
</dbReference>
<dbReference type="OrthoDB" id="9801392at2"/>
<dbReference type="SUPFAM" id="SSF159941">
    <property type="entry name" value="MM3350-like"/>
    <property type="match status" value="1"/>
</dbReference>
<keyword evidence="3" id="KW-1185">Reference proteome</keyword>
<dbReference type="PANTHER" id="PTHR41878">
    <property type="entry name" value="LEXA REPRESSOR-RELATED"/>
    <property type="match status" value="1"/>
</dbReference>
<feature type="domain" description="Plasmid pRiA4b Orf3-like" evidence="1">
    <location>
        <begin position="4"/>
        <end position="177"/>
    </location>
</feature>
<sequence length="197" mass="23318">MQEIIQLKVSLTHSKPLIWRQILVTKDTTFFELHHIIQIVMGWDNYHMFEFDLEGYRIGEVDEDEKSNGYGSDQLLDSTIIKLSDVITQQKDIINYLYDFGDGWRHQIKVEKFHDIDNTLIYPTCIDGQMNCPPEDCGGIGSFYHCIDVLKDKTHPDYKEIAQWFSKKYDIEKFDKEKVNRKLKGLDKYIRKWISGE</sequence>
<dbReference type="RefSeq" id="WP_137264256.1">
    <property type="nucleotide sequence ID" value="NZ_SZQL01000052.1"/>
</dbReference>
<comment type="caution">
    <text evidence="2">The sequence shown here is derived from an EMBL/GenBank/DDBJ whole genome shotgun (WGS) entry which is preliminary data.</text>
</comment>